<feature type="transmembrane region" description="Helical" evidence="6">
    <location>
        <begin position="283"/>
        <end position="303"/>
    </location>
</feature>
<dbReference type="InterPro" id="IPR052983">
    <property type="entry name" value="MFS_Riboflavin_Transporter"/>
</dbReference>
<evidence type="ECO:0000256" key="3">
    <source>
        <dbReference type="ARBA" id="ARBA00022692"/>
    </source>
</evidence>
<dbReference type="Gene3D" id="1.20.1250.20">
    <property type="entry name" value="MFS general substrate transporter like domains"/>
    <property type="match status" value="2"/>
</dbReference>
<accession>A0A5N5TNK5</accession>
<feature type="transmembrane region" description="Helical" evidence="6">
    <location>
        <begin position="113"/>
        <end position="136"/>
    </location>
</feature>
<dbReference type="EMBL" id="SEYY01000233">
    <property type="protein sequence ID" value="KAB7507748.1"/>
    <property type="molecule type" value="Genomic_DNA"/>
</dbReference>
<evidence type="ECO:0000256" key="5">
    <source>
        <dbReference type="ARBA" id="ARBA00023136"/>
    </source>
</evidence>
<dbReference type="OrthoDB" id="410267at2759"/>
<feature type="transmembrane region" description="Helical" evidence="6">
    <location>
        <begin position="371"/>
        <end position="391"/>
    </location>
</feature>
<dbReference type="GO" id="GO:0016020">
    <property type="term" value="C:membrane"/>
    <property type="evidence" value="ECO:0007669"/>
    <property type="project" value="UniProtKB-SubCell"/>
</dbReference>
<dbReference type="InterPro" id="IPR011701">
    <property type="entry name" value="MFS"/>
</dbReference>
<proteinExistence type="predicted"/>
<dbReference type="PANTHER" id="PTHR43385">
    <property type="entry name" value="RIBOFLAVIN TRANSPORTER RIBJ"/>
    <property type="match status" value="1"/>
</dbReference>
<keyword evidence="3 6" id="KW-0812">Transmembrane</keyword>
<keyword evidence="5 6" id="KW-0472">Membrane</keyword>
<name>A0A5N5TNK5_9CRUS</name>
<evidence type="ECO:0000256" key="1">
    <source>
        <dbReference type="ARBA" id="ARBA00004141"/>
    </source>
</evidence>
<evidence type="ECO:0000313" key="7">
    <source>
        <dbReference type="EMBL" id="KAB7507748.1"/>
    </source>
</evidence>
<keyword evidence="8" id="KW-1185">Reference proteome</keyword>
<dbReference type="AlphaFoldDB" id="A0A5N5TNK5"/>
<gene>
    <name evidence="7" type="primary">yhjX</name>
    <name evidence="7" type="ORF">Anas_03794</name>
</gene>
<reference evidence="7 8" key="1">
    <citation type="journal article" date="2019" name="PLoS Biol.">
        <title>Sex chromosomes control vertical transmission of feminizing Wolbachia symbionts in an isopod.</title>
        <authorList>
            <person name="Becking T."/>
            <person name="Chebbi M.A."/>
            <person name="Giraud I."/>
            <person name="Moumen B."/>
            <person name="Laverre T."/>
            <person name="Caubet Y."/>
            <person name="Peccoud J."/>
            <person name="Gilbert C."/>
            <person name="Cordaux R."/>
        </authorList>
    </citation>
    <scope>NUCLEOTIDE SEQUENCE [LARGE SCALE GENOMIC DNA]</scope>
    <source>
        <strain evidence="7">ANa2</strain>
        <tissue evidence="7">Whole body excluding digestive tract and cuticle</tissue>
    </source>
</reference>
<sequence length="460" mass="51059">MKINMNLSKIKQNRYGIAAVFGGFLLHLTLGNLYSFGNMMTYMDSYMHIRVSSNITYSNFIWVNSVTTATQGLFMAVGGVLERKIGVRLTCLLGSLFLSSGIALTYFTIDISFAAVILTYGFLNGVGLALSYVVPLSCGMKWFPNKKGFVSGIIVGGFGLGSLGSTYLQTRFLNPNNIPVGSSGYFENSSLLDKVPKVFLLLGGIFFAMQSIACILISKPKNVSSQVLEESKTLMNSAEVEHRKQLDHFRAEEDVPTALKSGDSRIMGRDLTVREAIRTKEFYILYTIYFFNSIAVGYINAMYKSFGQTFINDDFYLSEVGSIAAIFNCCGRLAWGKLMDKTTFRFSMILMATCLAFFYLTLSFTPMIGKGFFAFSVWFIFFSFSGTFVLISTATEKAFGSTYYSSIYGLLFTNQIISSVIVSVINETLLHRYGYNVCFFIVSLIVSGSVGLTCILPRKL</sequence>
<evidence type="ECO:0000256" key="4">
    <source>
        <dbReference type="ARBA" id="ARBA00022989"/>
    </source>
</evidence>
<feature type="transmembrane region" description="Helical" evidence="6">
    <location>
        <begin position="55"/>
        <end position="77"/>
    </location>
</feature>
<comment type="caution">
    <text evidence="7">The sequence shown here is derived from an EMBL/GenBank/DDBJ whole genome shotgun (WGS) entry which is preliminary data.</text>
</comment>
<evidence type="ECO:0000256" key="6">
    <source>
        <dbReference type="SAM" id="Phobius"/>
    </source>
</evidence>
<dbReference type="PANTHER" id="PTHR43385:SF1">
    <property type="entry name" value="RIBOFLAVIN TRANSPORTER RIBJ"/>
    <property type="match status" value="1"/>
</dbReference>
<feature type="transmembrane region" description="Helical" evidence="6">
    <location>
        <begin position="198"/>
        <end position="217"/>
    </location>
</feature>
<evidence type="ECO:0000256" key="2">
    <source>
        <dbReference type="ARBA" id="ARBA00022448"/>
    </source>
</evidence>
<feature type="transmembrane region" description="Helical" evidence="6">
    <location>
        <begin position="148"/>
        <end position="168"/>
    </location>
</feature>
<dbReference type="GO" id="GO:0022857">
    <property type="term" value="F:transmembrane transporter activity"/>
    <property type="evidence" value="ECO:0007669"/>
    <property type="project" value="InterPro"/>
</dbReference>
<keyword evidence="4 6" id="KW-1133">Transmembrane helix</keyword>
<feature type="transmembrane region" description="Helical" evidence="6">
    <location>
        <begin position="89"/>
        <end position="107"/>
    </location>
</feature>
<dbReference type="Pfam" id="PF07690">
    <property type="entry name" value="MFS_1"/>
    <property type="match status" value="1"/>
</dbReference>
<feature type="transmembrane region" description="Helical" evidence="6">
    <location>
        <begin position="403"/>
        <end position="421"/>
    </location>
</feature>
<comment type="subcellular location">
    <subcellularLocation>
        <location evidence="1">Membrane</location>
        <topology evidence="1">Multi-pass membrane protein</topology>
    </subcellularLocation>
</comment>
<evidence type="ECO:0000313" key="8">
    <source>
        <dbReference type="Proteomes" id="UP000326759"/>
    </source>
</evidence>
<keyword evidence="2" id="KW-0813">Transport</keyword>
<dbReference type="Proteomes" id="UP000326759">
    <property type="component" value="Unassembled WGS sequence"/>
</dbReference>
<dbReference type="InterPro" id="IPR036259">
    <property type="entry name" value="MFS_trans_sf"/>
</dbReference>
<dbReference type="SUPFAM" id="SSF103473">
    <property type="entry name" value="MFS general substrate transporter"/>
    <property type="match status" value="1"/>
</dbReference>
<protein>
    <submittedName>
        <fullName evidence="7">Putative MFS-type transporter YhjX</fullName>
    </submittedName>
</protein>
<feature type="transmembrane region" description="Helical" evidence="6">
    <location>
        <begin position="433"/>
        <end position="456"/>
    </location>
</feature>
<feature type="transmembrane region" description="Helical" evidence="6">
    <location>
        <begin position="346"/>
        <end position="365"/>
    </location>
</feature>
<organism evidence="7 8">
    <name type="scientific">Armadillidium nasatum</name>
    <dbReference type="NCBI Taxonomy" id="96803"/>
    <lineage>
        <taxon>Eukaryota</taxon>
        <taxon>Metazoa</taxon>
        <taxon>Ecdysozoa</taxon>
        <taxon>Arthropoda</taxon>
        <taxon>Crustacea</taxon>
        <taxon>Multicrustacea</taxon>
        <taxon>Malacostraca</taxon>
        <taxon>Eumalacostraca</taxon>
        <taxon>Peracarida</taxon>
        <taxon>Isopoda</taxon>
        <taxon>Oniscidea</taxon>
        <taxon>Crinocheta</taxon>
        <taxon>Armadillidiidae</taxon>
        <taxon>Armadillidium</taxon>
    </lineage>
</organism>